<keyword evidence="3 8" id="KW-0812">Transmembrane</keyword>
<evidence type="ECO:0000259" key="10">
    <source>
        <dbReference type="Pfam" id="PF20560"/>
    </source>
</evidence>
<evidence type="ECO:0000256" key="7">
    <source>
        <dbReference type="RuleBase" id="RU004057"/>
    </source>
</evidence>
<keyword evidence="7" id="KW-0813">Transport</keyword>
<organism evidence="11 12">
    <name type="scientific">Fodinisporobacter ferrooxydans</name>
    <dbReference type="NCBI Taxonomy" id="2901836"/>
    <lineage>
        <taxon>Bacteria</taxon>
        <taxon>Bacillati</taxon>
        <taxon>Bacillota</taxon>
        <taxon>Bacilli</taxon>
        <taxon>Bacillales</taxon>
        <taxon>Alicyclobacillaceae</taxon>
        <taxon>Fodinisporobacter</taxon>
    </lineage>
</organism>
<keyword evidence="11" id="KW-0969">Cilium</keyword>
<feature type="transmembrane region" description="Helical" evidence="8">
    <location>
        <begin position="181"/>
        <end position="201"/>
    </location>
</feature>
<dbReference type="InterPro" id="IPR002898">
    <property type="entry name" value="MotA_ExbB_proton_chnl"/>
</dbReference>
<evidence type="ECO:0000313" key="12">
    <source>
        <dbReference type="Proteomes" id="UP000830167"/>
    </source>
</evidence>
<keyword evidence="2" id="KW-1003">Cell membrane</keyword>
<keyword evidence="7" id="KW-0653">Protein transport</keyword>
<evidence type="ECO:0000256" key="1">
    <source>
        <dbReference type="ARBA" id="ARBA00004651"/>
    </source>
</evidence>
<sequence>MDLTSIGGIVLGLASLVVAFVLEGGQLGSLFQITAAIIVFGGTFGAVIVSFPMEQLKTVPSLLKIVFTSKPKEPLTMIDELIKLATIARREGILALEEQIEDAKDEFFKNGIRLVVDGVDPELVRSILETELTYIENRHEAGAGVLEAAGGYSPTLGIIGTVMGLVHVLGNLSDVTKLGPLIATAFIATLYGVSSANLLYLPMANKLKIRSKQEILTREIMIEGILSIQAGENPNILGQKLKAFLAPKEREAKVKVKAAAGEANVETA</sequence>
<accession>A0ABY4CMX0</accession>
<evidence type="ECO:0000256" key="3">
    <source>
        <dbReference type="ARBA" id="ARBA00022692"/>
    </source>
</evidence>
<dbReference type="EMBL" id="CP089291">
    <property type="protein sequence ID" value="UOF91354.1"/>
    <property type="molecule type" value="Genomic_DNA"/>
</dbReference>
<proteinExistence type="inferred from homology"/>
<dbReference type="Proteomes" id="UP000830167">
    <property type="component" value="Chromosome"/>
</dbReference>
<keyword evidence="11" id="KW-0966">Cell projection</keyword>
<feature type="domain" description="MotA/TolQ/ExbB proton channel" evidence="9">
    <location>
        <begin position="101"/>
        <end position="219"/>
    </location>
</feature>
<evidence type="ECO:0000259" key="9">
    <source>
        <dbReference type="Pfam" id="PF01618"/>
    </source>
</evidence>
<dbReference type="InterPro" id="IPR046786">
    <property type="entry name" value="MotA_N"/>
</dbReference>
<evidence type="ECO:0000313" key="11">
    <source>
        <dbReference type="EMBL" id="UOF91354.1"/>
    </source>
</evidence>
<evidence type="ECO:0000256" key="6">
    <source>
        <dbReference type="ARBA" id="ARBA00023136"/>
    </source>
</evidence>
<reference evidence="11" key="1">
    <citation type="submission" date="2021-12" db="EMBL/GenBank/DDBJ databases">
        <title>Alicyclobacillaceae gen. nov., sp. nov., isolated from chalcocite enrichment system.</title>
        <authorList>
            <person name="Jiang Z."/>
        </authorList>
    </citation>
    <scope>NUCLEOTIDE SEQUENCE</scope>
    <source>
        <strain evidence="11">MYW30-H2</strain>
    </source>
</reference>
<evidence type="ECO:0000256" key="4">
    <source>
        <dbReference type="ARBA" id="ARBA00022779"/>
    </source>
</evidence>
<evidence type="ECO:0000256" key="2">
    <source>
        <dbReference type="ARBA" id="ARBA00022475"/>
    </source>
</evidence>
<keyword evidence="5 8" id="KW-1133">Transmembrane helix</keyword>
<dbReference type="PANTHER" id="PTHR30433">
    <property type="entry name" value="CHEMOTAXIS PROTEIN MOTA"/>
    <property type="match status" value="1"/>
</dbReference>
<feature type="transmembrane region" description="Helical" evidence="8">
    <location>
        <begin position="29"/>
        <end position="51"/>
    </location>
</feature>
<dbReference type="Pfam" id="PF01618">
    <property type="entry name" value="MotA_ExbB"/>
    <property type="match status" value="1"/>
</dbReference>
<name>A0ABY4CMX0_9BACL</name>
<keyword evidence="4" id="KW-0283">Flagellar rotation</keyword>
<keyword evidence="6 8" id="KW-0472">Membrane</keyword>
<gene>
    <name evidence="11" type="ORF">LSG31_03610</name>
</gene>
<feature type="domain" description="Motility protein A N-terminal" evidence="10">
    <location>
        <begin position="7"/>
        <end position="89"/>
    </location>
</feature>
<keyword evidence="12" id="KW-1185">Reference proteome</keyword>
<evidence type="ECO:0000256" key="5">
    <source>
        <dbReference type="ARBA" id="ARBA00022989"/>
    </source>
</evidence>
<dbReference type="RefSeq" id="WP_347438045.1">
    <property type="nucleotide sequence ID" value="NZ_CP089291.1"/>
</dbReference>
<comment type="subcellular location">
    <subcellularLocation>
        <location evidence="1">Cell membrane</location>
        <topology evidence="1">Multi-pass membrane protein</topology>
    </subcellularLocation>
    <subcellularLocation>
        <location evidence="7">Membrane</location>
        <topology evidence="7">Multi-pass membrane protein</topology>
    </subcellularLocation>
</comment>
<keyword evidence="11" id="KW-0282">Flagellum</keyword>
<dbReference type="InterPro" id="IPR047055">
    <property type="entry name" value="MotA-like"/>
</dbReference>
<dbReference type="NCBIfam" id="NF006583">
    <property type="entry name" value="PRK09109.1"/>
    <property type="match status" value="1"/>
</dbReference>
<protein>
    <submittedName>
        <fullName evidence="11">Flagellar motor protein</fullName>
    </submittedName>
</protein>
<feature type="transmembrane region" description="Helical" evidence="8">
    <location>
        <begin position="148"/>
        <end position="169"/>
    </location>
</feature>
<dbReference type="PANTHER" id="PTHR30433:SF3">
    <property type="entry name" value="MOTILITY PROTEIN A"/>
    <property type="match status" value="1"/>
</dbReference>
<dbReference type="Pfam" id="PF20560">
    <property type="entry name" value="MotA_N"/>
    <property type="match status" value="1"/>
</dbReference>
<comment type="similarity">
    <text evidence="7">Belongs to the exbB/tolQ family.</text>
</comment>
<evidence type="ECO:0000256" key="8">
    <source>
        <dbReference type="SAM" id="Phobius"/>
    </source>
</evidence>